<reference evidence="1 2" key="1">
    <citation type="submission" date="2019-05" db="EMBL/GenBank/DDBJ databases">
        <title>Emergence of the Ug99 lineage of the wheat stem rust pathogen through somatic hybridization.</title>
        <authorList>
            <person name="Li F."/>
            <person name="Upadhyaya N.M."/>
            <person name="Sperschneider J."/>
            <person name="Matny O."/>
            <person name="Nguyen-Phuc H."/>
            <person name="Mago R."/>
            <person name="Raley C."/>
            <person name="Miller M.E."/>
            <person name="Silverstein K.A.T."/>
            <person name="Henningsen E."/>
            <person name="Hirsch C.D."/>
            <person name="Visser B."/>
            <person name="Pretorius Z.A."/>
            <person name="Steffenson B.J."/>
            <person name="Schwessinger B."/>
            <person name="Dodds P.N."/>
            <person name="Figueroa M."/>
        </authorList>
    </citation>
    <scope>NUCLEOTIDE SEQUENCE [LARGE SCALE GENOMIC DNA]</scope>
    <source>
        <strain evidence="1 2">Ug99</strain>
    </source>
</reference>
<dbReference type="EMBL" id="VDEP01000506">
    <property type="protein sequence ID" value="KAA1068335.1"/>
    <property type="molecule type" value="Genomic_DNA"/>
</dbReference>
<dbReference type="AlphaFoldDB" id="A0A5B0LVC0"/>
<dbReference type="Proteomes" id="UP000325313">
    <property type="component" value="Unassembled WGS sequence"/>
</dbReference>
<protein>
    <submittedName>
        <fullName evidence="1">Uncharacterized protein</fullName>
    </submittedName>
</protein>
<gene>
    <name evidence="1" type="ORF">PGTUg99_034495</name>
</gene>
<evidence type="ECO:0000313" key="1">
    <source>
        <dbReference type="EMBL" id="KAA1068335.1"/>
    </source>
</evidence>
<comment type="caution">
    <text evidence="1">The sequence shown here is derived from an EMBL/GenBank/DDBJ whole genome shotgun (WGS) entry which is preliminary data.</text>
</comment>
<name>A0A5B0LVC0_PUCGR</name>
<accession>A0A5B0LVC0</accession>
<evidence type="ECO:0000313" key="2">
    <source>
        <dbReference type="Proteomes" id="UP000325313"/>
    </source>
</evidence>
<sequence>MDFKQYKGSQSDFHSPCFIQKNSNRWWFCLIPKVEHIKQQKTSNRRAFIPKLQFSFIWFPFINDPGRERFSQAKLFQGSI</sequence>
<proteinExistence type="predicted"/>
<organism evidence="1 2">
    <name type="scientific">Puccinia graminis f. sp. tritici</name>
    <dbReference type="NCBI Taxonomy" id="56615"/>
    <lineage>
        <taxon>Eukaryota</taxon>
        <taxon>Fungi</taxon>
        <taxon>Dikarya</taxon>
        <taxon>Basidiomycota</taxon>
        <taxon>Pucciniomycotina</taxon>
        <taxon>Pucciniomycetes</taxon>
        <taxon>Pucciniales</taxon>
        <taxon>Pucciniaceae</taxon>
        <taxon>Puccinia</taxon>
    </lineage>
</organism>